<reference evidence="1 2" key="1">
    <citation type="submission" date="2018-06" db="EMBL/GenBank/DDBJ databases">
        <title>Chryseolinea flavus sp. nov., a member of the phylum Bacteroidetes isolated from soil.</title>
        <authorList>
            <person name="Li Y."/>
            <person name="Wang J."/>
        </authorList>
    </citation>
    <scope>NUCLEOTIDE SEQUENCE [LARGE SCALE GENOMIC DNA]</scope>
    <source>
        <strain evidence="1 2">SDU1-6</strain>
    </source>
</reference>
<dbReference type="InterPro" id="IPR007554">
    <property type="entry name" value="Glycerophosphate_synth"/>
</dbReference>
<dbReference type="Pfam" id="PF04464">
    <property type="entry name" value="Glyphos_transf"/>
    <property type="match status" value="1"/>
</dbReference>
<dbReference type="EMBL" id="QMFY01000009">
    <property type="protein sequence ID" value="RAV99752.1"/>
    <property type="molecule type" value="Genomic_DNA"/>
</dbReference>
<dbReference type="OrthoDB" id="913551at2"/>
<protein>
    <recommendedName>
        <fullName evidence="3">CDP-Glycerol:Poly(Glycerophosphate) glycerophosphotransferase</fullName>
    </recommendedName>
</protein>
<evidence type="ECO:0000313" key="1">
    <source>
        <dbReference type="EMBL" id="RAV99752.1"/>
    </source>
</evidence>
<evidence type="ECO:0000313" key="2">
    <source>
        <dbReference type="Proteomes" id="UP000251889"/>
    </source>
</evidence>
<dbReference type="Gene3D" id="3.40.50.12580">
    <property type="match status" value="1"/>
</dbReference>
<dbReference type="GO" id="GO:0016020">
    <property type="term" value="C:membrane"/>
    <property type="evidence" value="ECO:0007669"/>
    <property type="project" value="InterPro"/>
</dbReference>
<accession>A0A364Y0E3</accession>
<name>A0A364Y0E3_9BACT</name>
<evidence type="ECO:0008006" key="3">
    <source>
        <dbReference type="Google" id="ProtNLM"/>
    </source>
</evidence>
<comment type="caution">
    <text evidence="1">The sequence shown here is derived from an EMBL/GenBank/DDBJ whole genome shotgun (WGS) entry which is preliminary data.</text>
</comment>
<dbReference type="RefSeq" id="WP_112748099.1">
    <property type="nucleotide sequence ID" value="NZ_QMFY01000009.1"/>
</dbReference>
<dbReference type="GO" id="GO:0047355">
    <property type="term" value="F:CDP-glycerol glycerophosphotransferase activity"/>
    <property type="evidence" value="ECO:0007669"/>
    <property type="project" value="InterPro"/>
</dbReference>
<organism evidence="1 2">
    <name type="scientific">Pseudochryseolinea flava</name>
    <dbReference type="NCBI Taxonomy" id="2059302"/>
    <lineage>
        <taxon>Bacteria</taxon>
        <taxon>Pseudomonadati</taxon>
        <taxon>Bacteroidota</taxon>
        <taxon>Cytophagia</taxon>
        <taxon>Cytophagales</taxon>
        <taxon>Fulvivirgaceae</taxon>
        <taxon>Pseudochryseolinea</taxon>
    </lineage>
</organism>
<keyword evidence="2" id="KW-1185">Reference proteome</keyword>
<dbReference type="AlphaFoldDB" id="A0A364Y0E3"/>
<dbReference type="InterPro" id="IPR043148">
    <property type="entry name" value="TagF_C"/>
</dbReference>
<gene>
    <name evidence="1" type="ORF">DQQ10_17040</name>
</gene>
<proteinExistence type="predicted"/>
<dbReference type="Proteomes" id="UP000251889">
    <property type="component" value="Unassembled WGS sequence"/>
</dbReference>
<dbReference type="SUPFAM" id="SSF53756">
    <property type="entry name" value="UDP-Glycosyltransferase/glycogen phosphorylase"/>
    <property type="match status" value="1"/>
</dbReference>
<sequence>MQRRIIITLVDGFHHRYLADTGVIDRMLEQDIQLLILTTAILKERIENSPLGKNPRVTLGILDEVKLSKIHRVHLFLIINASRKLSRTLNVKNEMKAKTGKLSYLASRFARSISSTGLYSLMLRIAGSAFSSSRYRQLLNEFKPHLVVFSTPGQKVNDLPLIYEALRQKIKTISPVYSWDNLTAKGPFIFNVDKLIVWNEIMKEEAIEYHQYKAEDVIVAGVPVFDSYVKVLHEPATNKKEFLSQFGFGDDKPLISITTIPTIYFGSCHRELTLRILNFINRGMIPPSNVLLRPHPLDETDYTDLEKNPGVVVDYYGSTPTQNVISKWVPREDNTTHLARTMKYSNVVINIASTITIDAACFDTPVINIAYDMKDNPQEYVGSISRYYQYTHYQHVVKVGAAALVNSDEELLNALNTYLKDRSYHAEERKRLVYQQTGDLDGRAYQRIADAIINAM</sequence>